<gene>
    <name evidence="8" type="ORF">INT43_003570</name>
</gene>
<evidence type="ECO:0000313" key="8">
    <source>
        <dbReference type="EMBL" id="KAG2179787.1"/>
    </source>
</evidence>
<dbReference type="EC" id="1.1.1.179" evidence="3"/>
<evidence type="ECO:0000259" key="6">
    <source>
        <dbReference type="Pfam" id="PF01408"/>
    </source>
</evidence>
<evidence type="ECO:0000313" key="9">
    <source>
        <dbReference type="Proteomes" id="UP000654370"/>
    </source>
</evidence>
<protein>
    <recommendedName>
        <fullName evidence="3">D-xylose 1-dehydrogenase (NADP(+), D-xylono-1,5-lactone-forming)</fullName>
        <ecNumber evidence="3">1.1.1.179</ecNumber>
    </recommendedName>
    <alternativeName>
        <fullName evidence="4">D-xylose-NADP dehydrogenase</fullName>
    </alternativeName>
</protein>
<evidence type="ECO:0000256" key="2">
    <source>
        <dbReference type="ARBA" id="ARBA00023002"/>
    </source>
</evidence>
<dbReference type="AlphaFoldDB" id="A0A8H7PT14"/>
<dbReference type="OrthoDB" id="2129491at2759"/>
<evidence type="ECO:0000259" key="7">
    <source>
        <dbReference type="Pfam" id="PF22725"/>
    </source>
</evidence>
<keyword evidence="9" id="KW-1185">Reference proteome</keyword>
<accession>A0A8H7PT14</accession>
<dbReference type="InterPro" id="IPR050984">
    <property type="entry name" value="Gfo/Idh/MocA_domain"/>
</dbReference>
<organism evidence="8 9">
    <name type="scientific">Mortierella isabellina</name>
    <name type="common">Filamentous fungus</name>
    <name type="synonym">Umbelopsis isabellina</name>
    <dbReference type="NCBI Taxonomy" id="91625"/>
    <lineage>
        <taxon>Eukaryota</taxon>
        <taxon>Fungi</taxon>
        <taxon>Fungi incertae sedis</taxon>
        <taxon>Mucoromycota</taxon>
        <taxon>Mucoromycotina</taxon>
        <taxon>Umbelopsidomycetes</taxon>
        <taxon>Umbelopsidales</taxon>
        <taxon>Umbelopsidaceae</taxon>
        <taxon>Umbelopsis</taxon>
    </lineage>
</organism>
<dbReference type="SUPFAM" id="SSF51735">
    <property type="entry name" value="NAD(P)-binding Rossmann-fold domains"/>
    <property type="match status" value="1"/>
</dbReference>
<evidence type="ECO:0000256" key="4">
    <source>
        <dbReference type="ARBA" id="ARBA00042988"/>
    </source>
</evidence>
<reference evidence="8" key="1">
    <citation type="submission" date="2020-12" db="EMBL/GenBank/DDBJ databases">
        <title>Metabolic potential, ecology and presence of endohyphal bacteria is reflected in genomic diversity of Mucoromycotina.</title>
        <authorList>
            <person name="Muszewska A."/>
            <person name="Okrasinska A."/>
            <person name="Steczkiewicz K."/>
            <person name="Drgas O."/>
            <person name="Orlowska M."/>
            <person name="Perlinska-Lenart U."/>
            <person name="Aleksandrzak-Piekarczyk T."/>
            <person name="Szatraj K."/>
            <person name="Zielenkiewicz U."/>
            <person name="Pilsyk S."/>
            <person name="Malc E."/>
            <person name="Mieczkowski P."/>
            <person name="Kruszewska J.S."/>
            <person name="Biernat P."/>
            <person name="Pawlowska J."/>
        </authorList>
    </citation>
    <scope>NUCLEOTIDE SEQUENCE</scope>
    <source>
        <strain evidence="8">WA0000067209</strain>
    </source>
</reference>
<dbReference type="Proteomes" id="UP000654370">
    <property type="component" value="Unassembled WGS sequence"/>
</dbReference>
<name>A0A8H7PT14_MORIS</name>
<dbReference type="GO" id="GO:0000166">
    <property type="term" value="F:nucleotide binding"/>
    <property type="evidence" value="ECO:0007669"/>
    <property type="project" value="InterPro"/>
</dbReference>
<dbReference type="InterPro" id="IPR036291">
    <property type="entry name" value="NAD(P)-bd_dom_sf"/>
</dbReference>
<evidence type="ECO:0000256" key="5">
    <source>
        <dbReference type="ARBA" id="ARBA00049233"/>
    </source>
</evidence>
<comment type="similarity">
    <text evidence="1">Belongs to the Gfo/Idh/MocA family.</text>
</comment>
<evidence type="ECO:0000256" key="1">
    <source>
        <dbReference type="ARBA" id="ARBA00010928"/>
    </source>
</evidence>
<keyword evidence="2" id="KW-0560">Oxidoreductase</keyword>
<comment type="caution">
    <text evidence="8">The sequence shown here is derived from an EMBL/GenBank/DDBJ whole genome shotgun (WGS) entry which is preliminary data.</text>
</comment>
<dbReference type="Pfam" id="PF22725">
    <property type="entry name" value="GFO_IDH_MocA_C3"/>
    <property type="match status" value="1"/>
</dbReference>
<dbReference type="GO" id="GO:0047837">
    <property type="term" value="F:D-xylose 1-dehydrogenase (NADP+) activity"/>
    <property type="evidence" value="ECO:0007669"/>
    <property type="project" value="UniProtKB-EC"/>
</dbReference>
<dbReference type="Gene3D" id="3.30.360.10">
    <property type="entry name" value="Dihydrodipicolinate Reductase, domain 2"/>
    <property type="match status" value="1"/>
</dbReference>
<proteinExistence type="inferred from homology"/>
<dbReference type="InterPro" id="IPR000683">
    <property type="entry name" value="Gfo/Idh/MocA-like_OxRdtase_N"/>
</dbReference>
<comment type="catalytic activity">
    <reaction evidence="5">
        <text>D-xylose + NADP(+) = D-xylono-1,5-lactone + NADPH + H(+)</text>
        <dbReference type="Rhea" id="RHEA:22000"/>
        <dbReference type="ChEBI" id="CHEBI:15378"/>
        <dbReference type="ChEBI" id="CHEBI:15867"/>
        <dbReference type="ChEBI" id="CHEBI:53455"/>
        <dbReference type="ChEBI" id="CHEBI:57783"/>
        <dbReference type="ChEBI" id="CHEBI:58349"/>
        <dbReference type="EC" id="1.1.1.179"/>
    </reaction>
</comment>
<sequence length="344" mass="37167">MSVNWGIIGTGNIANAFATALKDAKKSKLVAIGSRSKESAVKFGSTYGLLEDHCYPSYEELLQDPEVHAVYICTPHPYHCELSIKAAKAGKHLLVEKPIAMNTKEVMQIIDAAKANNVLLMEAYMYRCHPQTKKIHSLVKSGAIGKVKVIRASFNYDGTSFGPDSRVWNNELGGGALLDIGGYPMSFARWIAGAATGQEFADPDTIQATGHLSESNVDEWTIANVGFAGNTIGAQLFTGIFADSDCTAEVIGTAGTLRIPSPWRPDVPAMGTPKIFLIAPGKEPTEVSYDKTNLSVFTIEADEVSEAILNGAKECRYMTLEDTIGQVKALDAWRAQIGLKYKAD</sequence>
<feature type="domain" description="GFO/IDH/MocA-like oxidoreductase" evidence="7">
    <location>
        <begin position="133"/>
        <end position="258"/>
    </location>
</feature>
<dbReference type="EMBL" id="JAEPQZ010000006">
    <property type="protein sequence ID" value="KAG2179787.1"/>
    <property type="molecule type" value="Genomic_DNA"/>
</dbReference>
<dbReference type="PANTHER" id="PTHR22604:SF105">
    <property type="entry name" value="TRANS-1,2-DIHYDROBENZENE-1,2-DIOL DEHYDROGENASE"/>
    <property type="match status" value="1"/>
</dbReference>
<dbReference type="SUPFAM" id="SSF55347">
    <property type="entry name" value="Glyceraldehyde-3-phosphate dehydrogenase-like, C-terminal domain"/>
    <property type="match status" value="1"/>
</dbReference>
<feature type="domain" description="Gfo/Idh/MocA-like oxidoreductase N-terminal" evidence="6">
    <location>
        <begin position="3"/>
        <end position="123"/>
    </location>
</feature>
<dbReference type="InterPro" id="IPR055170">
    <property type="entry name" value="GFO_IDH_MocA-like_dom"/>
</dbReference>
<dbReference type="Gene3D" id="3.40.50.720">
    <property type="entry name" value="NAD(P)-binding Rossmann-like Domain"/>
    <property type="match status" value="1"/>
</dbReference>
<dbReference type="PANTHER" id="PTHR22604">
    <property type="entry name" value="OXIDOREDUCTASES"/>
    <property type="match status" value="1"/>
</dbReference>
<dbReference type="Pfam" id="PF01408">
    <property type="entry name" value="GFO_IDH_MocA"/>
    <property type="match status" value="1"/>
</dbReference>
<evidence type="ECO:0000256" key="3">
    <source>
        <dbReference type="ARBA" id="ARBA00038984"/>
    </source>
</evidence>